<organism evidence="1 2">
    <name type="scientific">Arachis duranensis</name>
    <name type="common">Wild peanut</name>
    <dbReference type="NCBI Taxonomy" id="130453"/>
    <lineage>
        <taxon>Eukaryota</taxon>
        <taxon>Viridiplantae</taxon>
        <taxon>Streptophyta</taxon>
        <taxon>Embryophyta</taxon>
        <taxon>Tracheophyta</taxon>
        <taxon>Spermatophyta</taxon>
        <taxon>Magnoliopsida</taxon>
        <taxon>eudicotyledons</taxon>
        <taxon>Gunneridae</taxon>
        <taxon>Pentapetalae</taxon>
        <taxon>rosids</taxon>
        <taxon>fabids</taxon>
        <taxon>Fabales</taxon>
        <taxon>Fabaceae</taxon>
        <taxon>Papilionoideae</taxon>
        <taxon>50 kb inversion clade</taxon>
        <taxon>dalbergioids sensu lato</taxon>
        <taxon>Dalbergieae</taxon>
        <taxon>Pterocarpus clade</taxon>
        <taxon>Arachis</taxon>
    </lineage>
</organism>
<evidence type="ECO:0000313" key="1">
    <source>
        <dbReference type="Proteomes" id="UP000515211"/>
    </source>
</evidence>
<reference evidence="1" key="1">
    <citation type="journal article" date="2016" name="Nat. Genet.">
        <title>The genome sequences of Arachis duranensis and Arachis ipaensis, the diploid ancestors of cultivated peanut.</title>
        <authorList>
            <person name="Bertioli D.J."/>
            <person name="Cannon S.B."/>
            <person name="Froenicke L."/>
            <person name="Huang G."/>
            <person name="Farmer A.D."/>
            <person name="Cannon E.K."/>
            <person name="Liu X."/>
            <person name="Gao D."/>
            <person name="Clevenger J."/>
            <person name="Dash S."/>
            <person name="Ren L."/>
            <person name="Moretzsohn M.C."/>
            <person name="Shirasawa K."/>
            <person name="Huang W."/>
            <person name="Vidigal B."/>
            <person name="Abernathy B."/>
            <person name="Chu Y."/>
            <person name="Niederhuth C.E."/>
            <person name="Umale P."/>
            <person name="Araujo A.C."/>
            <person name="Kozik A."/>
            <person name="Kim K.D."/>
            <person name="Burow M.D."/>
            <person name="Varshney R.K."/>
            <person name="Wang X."/>
            <person name="Zhang X."/>
            <person name="Barkley N."/>
            <person name="Guimaraes P.M."/>
            <person name="Isobe S."/>
            <person name="Guo B."/>
            <person name="Liao B."/>
            <person name="Stalker H.T."/>
            <person name="Schmitz R.J."/>
            <person name="Scheffler B.E."/>
            <person name="Leal-Bertioli S.C."/>
            <person name="Xun X."/>
            <person name="Jackson S.A."/>
            <person name="Michelmore R."/>
            <person name="Ozias-Akins P."/>
        </authorList>
    </citation>
    <scope>NUCLEOTIDE SEQUENCE [LARGE SCALE GENOMIC DNA]</scope>
    <source>
        <strain evidence="1">cv. V14167</strain>
    </source>
</reference>
<dbReference type="PANTHER" id="PTHR33067:SF9">
    <property type="entry name" value="RNA-DIRECTED DNA POLYMERASE"/>
    <property type="match status" value="1"/>
</dbReference>
<dbReference type="Gene3D" id="2.40.70.10">
    <property type="entry name" value="Acid Proteases"/>
    <property type="match status" value="1"/>
</dbReference>
<dbReference type="InterPro" id="IPR021109">
    <property type="entry name" value="Peptidase_aspartic_dom_sf"/>
</dbReference>
<gene>
    <name evidence="2" type="primary">LOC107474607</name>
</gene>
<protein>
    <submittedName>
        <fullName evidence="2">Uncharacterized protein LOC107474607</fullName>
    </submittedName>
</protein>
<reference evidence="2" key="2">
    <citation type="submission" date="2025-08" db="UniProtKB">
        <authorList>
            <consortium name="RefSeq"/>
        </authorList>
    </citation>
    <scope>IDENTIFICATION</scope>
    <source>
        <tissue evidence="2">Whole plant</tissue>
    </source>
</reference>
<dbReference type="RefSeq" id="XP_015949728.1">
    <property type="nucleotide sequence ID" value="XM_016094242.1"/>
</dbReference>
<dbReference type="Proteomes" id="UP000515211">
    <property type="component" value="Chromosome 2"/>
</dbReference>
<evidence type="ECO:0000313" key="2">
    <source>
        <dbReference type="RefSeq" id="XP_015949728.1"/>
    </source>
</evidence>
<dbReference type="AlphaFoldDB" id="A0A6P4CDP4"/>
<sequence length="138" mass="15492">MVLTKECSALVQNELPRKMPNPESFQILYTIGNITLDKTLYDLGLSLNLKPSSVMKKLGIQEAQATRITIQMNDQSLRQTHELVENAMVKVGELFFPAGFNMGEDANDSIIFETSLLATKRALIDVEQGEKALRLYED</sequence>
<dbReference type="KEGG" id="adu:107474607"/>
<name>A0A6P4CDP4_ARADU</name>
<dbReference type="PANTHER" id="PTHR33067">
    <property type="entry name" value="RNA-DIRECTED DNA POLYMERASE-RELATED"/>
    <property type="match status" value="1"/>
</dbReference>
<dbReference type="GeneID" id="107474607"/>
<keyword evidence="1" id="KW-1185">Reference proteome</keyword>
<proteinExistence type="predicted"/>
<accession>A0A6P4CDP4</accession>